<keyword evidence="2" id="KW-0805">Transcription regulation</keyword>
<evidence type="ECO:0000259" key="5">
    <source>
        <dbReference type="Pfam" id="PF04542"/>
    </source>
</evidence>
<gene>
    <name evidence="7" type="ORF">SAMN06265795_108118</name>
</gene>
<evidence type="ECO:0000256" key="1">
    <source>
        <dbReference type="ARBA" id="ARBA00010641"/>
    </source>
</evidence>
<keyword evidence="4" id="KW-0804">Transcription</keyword>
<evidence type="ECO:0000256" key="2">
    <source>
        <dbReference type="ARBA" id="ARBA00023015"/>
    </source>
</evidence>
<dbReference type="GO" id="GO:0016987">
    <property type="term" value="F:sigma factor activity"/>
    <property type="evidence" value="ECO:0007669"/>
    <property type="project" value="UniProtKB-KW"/>
</dbReference>
<dbReference type="InterPro" id="IPR013249">
    <property type="entry name" value="RNA_pol_sigma70_r4_t2"/>
</dbReference>
<dbReference type="InterPro" id="IPR007627">
    <property type="entry name" value="RNA_pol_sigma70_r2"/>
</dbReference>
<dbReference type="GO" id="GO:0006352">
    <property type="term" value="P:DNA-templated transcription initiation"/>
    <property type="evidence" value="ECO:0007669"/>
    <property type="project" value="InterPro"/>
</dbReference>
<dbReference type="Proteomes" id="UP000198284">
    <property type="component" value="Unassembled WGS sequence"/>
</dbReference>
<dbReference type="SUPFAM" id="SSF88659">
    <property type="entry name" value="Sigma3 and sigma4 domains of RNA polymerase sigma factors"/>
    <property type="match status" value="1"/>
</dbReference>
<sequence length="237" mass="26385">MPLSRLHEQMRVDDAYNRGIMTAGLQGGSRHPGAVRFHPYRKKLATTDPHQLQAWLHAIARQDRHAFAQLYAATAPKLFGYALRILSRREVAEEALQESFVNIWNSAAAYQAGMAAPMTWLTAIVRNKAFDLLRRADPALELDAGQGDDGMLTMIEAMESADAPSGEALQFSRDAVALSRCLQRLEGLHRQAIALAYFHDLSHSEVATRLMLPIGTVKTWIRRGLERLRLCLGGEAI</sequence>
<dbReference type="Pfam" id="PF08281">
    <property type="entry name" value="Sigma70_r4_2"/>
    <property type="match status" value="1"/>
</dbReference>
<dbReference type="InterPro" id="IPR013325">
    <property type="entry name" value="RNA_pol_sigma_r2"/>
</dbReference>
<name>A0A239I4C4_9BURK</name>
<comment type="similarity">
    <text evidence="1">Belongs to the sigma-70 factor family. ECF subfamily.</text>
</comment>
<evidence type="ECO:0000259" key="6">
    <source>
        <dbReference type="Pfam" id="PF08281"/>
    </source>
</evidence>
<dbReference type="CDD" id="cd06171">
    <property type="entry name" value="Sigma70_r4"/>
    <property type="match status" value="1"/>
</dbReference>
<dbReference type="SUPFAM" id="SSF88946">
    <property type="entry name" value="Sigma2 domain of RNA polymerase sigma factors"/>
    <property type="match status" value="1"/>
</dbReference>
<evidence type="ECO:0000313" key="8">
    <source>
        <dbReference type="Proteomes" id="UP000198284"/>
    </source>
</evidence>
<dbReference type="GO" id="GO:0003677">
    <property type="term" value="F:DNA binding"/>
    <property type="evidence" value="ECO:0007669"/>
    <property type="project" value="InterPro"/>
</dbReference>
<keyword evidence="8" id="KW-1185">Reference proteome</keyword>
<feature type="domain" description="RNA polymerase sigma factor 70 region 4 type 2" evidence="6">
    <location>
        <begin position="177"/>
        <end position="228"/>
    </location>
</feature>
<dbReference type="EMBL" id="FZOT01000008">
    <property type="protein sequence ID" value="SNS88447.1"/>
    <property type="molecule type" value="Genomic_DNA"/>
</dbReference>
<dbReference type="Pfam" id="PF04542">
    <property type="entry name" value="Sigma70_r2"/>
    <property type="match status" value="1"/>
</dbReference>
<dbReference type="InterPro" id="IPR036388">
    <property type="entry name" value="WH-like_DNA-bd_sf"/>
</dbReference>
<keyword evidence="3" id="KW-0731">Sigma factor</keyword>
<feature type="domain" description="RNA polymerase sigma-70 region 2" evidence="5">
    <location>
        <begin position="70"/>
        <end position="137"/>
    </location>
</feature>
<dbReference type="Gene3D" id="1.10.10.10">
    <property type="entry name" value="Winged helix-like DNA-binding domain superfamily/Winged helix DNA-binding domain"/>
    <property type="match status" value="1"/>
</dbReference>
<dbReference type="PANTHER" id="PTHR43133">
    <property type="entry name" value="RNA POLYMERASE ECF-TYPE SIGMA FACTO"/>
    <property type="match status" value="1"/>
</dbReference>
<dbReference type="InterPro" id="IPR013324">
    <property type="entry name" value="RNA_pol_sigma_r3/r4-like"/>
</dbReference>
<organism evidence="7 8">
    <name type="scientific">Noviherbaspirillum humi</name>
    <dbReference type="NCBI Taxonomy" id="1688639"/>
    <lineage>
        <taxon>Bacteria</taxon>
        <taxon>Pseudomonadati</taxon>
        <taxon>Pseudomonadota</taxon>
        <taxon>Betaproteobacteria</taxon>
        <taxon>Burkholderiales</taxon>
        <taxon>Oxalobacteraceae</taxon>
        <taxon>Noviherbaspirillum</taxon>
    </lineage>
</organism>
<protein>
    <submittedName>
        <fullName evidence="7">RNA polymerase sigma-70 factor, ECF subfamily</fullName>
    </submittedName>
</protein>
<evidence type="ECO:0000313" key="7">
    <source>
        <dbReference type="EMBL" id="SNS88447.1"/>
    </source>
</evidence>
<evidence type="ECO:0000256" key="3">
    <source>
        <dbReference type="ARBA" id="ARBA00023082"/>
    </source>
</evidence>
<evidence type="ECO:0000256" key="4">
    <source>
        <dbReference type="ARBA" id="ARBA00023163"/>
    </source>
</evidence>
<dbReference type="InterPro" id="IPR014284">
    <property type="entry name" value="RNA_pol_sigma-70_dom"/>
</dbReference>
<dbReference type="AlphaFoldDB" id="A0A239I4C4"/>
<accession>A0A239I4C4</accession>
<reference evidence="7 8" key="1">
    <citation type="submission" date="2017-06" db="EMBL/GenBank/DDBJ databases">
        <authorList>
            <person name="Kim H.J."/>
            <person name="Triplett B.A."/>
        </authorList>
    </citation>
    <scope>NUCLEOTIDE SEQUENCE [LARGE SCALE GENOMIC DNA]</scope>
    <source>
        <strain evidence="7 8">U15</strain>
    </source>
</reference>
<dbReference type="Gene3D" id="1.10.1740.10">
    <property type="match status" value="1"/>
</dbReference>
<dbReference type="NCBIfam" id="TIGR02937">
    <property type="entry name" value="sigma70-ECF"/>
    <property type="match status" value="1"/>
</dbReference>
<dbReference type="InterPro" id="IPR039425">
    <property type="entry name" value="RNA_pol_sigma-70-like"/>
</dbReference>
<proteinExistence type="inferred from homology"/>
<dbReference type="PANTHER" id="PTHR43133:SF62">
    <property type="entry name" value="RNA POLYMERASE SIGMA FACTOR SIGZ"/>
    <property type="match status" value="1"/>
</dbReference>